<dbReference type="SUPFAM" id="SSF140453">
    <property type="entry name" value="EsxAB dimer-like"/>
    <property type="match status" value="1"/>
</dbReference>
<sequence length="420" mass="47918">MFTFFSFYLIILIGKGRKKMVQIKVTPEMLEEVANRANNTRIALESIHNNLCNEIDQLCFQWIGASNQQFIQMFNDARPKAFTSINSLVKVEEDLKRIAEKFRNADNQDVTMEEGAMCGKPPEKSTIKKVWDGIVEGTGQAVEDTVEGFKALGKWETWENMGNAALHPIDTLSTMYNVLSDSFINDVINGDAESRAKWGSYALTQVGLGLIGDKGISKVTTLAKGASVAKFSEGISHFTNKLQMGDRFAYASVSEFRDIPKTSFNSLEDARNTFMFADPGNLNTPRFQEYLSQVEEITNRKIPENQRELLQEALEKNAYERLSKEEVDQRRAEFNTIKNKLIAEWEKETGQTWPTYTEEVISRRGKVSRRIDKPFDAHHFIENAHGGEHEWWNMHPAKYPDEHQGGIHAKDSISREIFKK</sequence>
<evidence type="ECO:0000313" key="2">
    <source>
        <dbReference type="Proteomes" id="UP000001301"/>
    </source>
</evidence>
<dbReference type="InterPro" id="IPR010310">
    <property type="entry name" value="T7SS_ESAT-6-like"/>
</dbReference>
<dbReference type="PANTHER" id="PTHR34976">
    <property type="entry name" value="RIBONUCLEASE YQCG-RELATED"/>
    <property type="match status" value="1"/>
</dbReference>
<dbReference type="HOGENOM" id="CLU_031023_0_1_9"/>
<dbReference type="AlphaFoldDB" id="Q6HJ52"/>
<accession>Q6HJ52</accession>
<dbReference type="InterPro" id="IPR036689">
    <property type="entry name" value="ESAT-6-like_sf"/>
</dbReference>
<dbReference type="PIRSF" id="PIRSF038601">
    <property type="entry name" value="UCP038601"/>
    <property type="match status" value="1"/>
</dbReference>
<dbReference type="Proteomes" id="UP000001301">
    <property type="component" value="Chromosome"/>
</dbReference>
<protein>
    <recommendedName>
        <fullName evidence="3">WXG100 family type VII secretion target</fullName>
    </recommendedName>
</protein>
<evidence type="ECO:0000313" key="1">
    <source>
        <dbReference type="EMBL" id="AAT59808.1"/>
    </source>
</evidence>
<dbReference type="InterPro" id="IPR024696">
    <property type="entry name" value="UCP038601"/>
</dbReference>
<dbReference type="Pfam" id="PF06013">
    <property type="entry name" value="WXG100"/>
    <property type="match status" value="1"/>
</dbReference>
<proteinExistence type="predicted"/>
<gene>
    <name evidence="1" type="ordered locus">BT9727_2097</name>
</gene>
<reference evidence="1 2" key="1">
    <citation type="journal article" date="2006" name="J. Bacteriol.">
        <title>Pathogenomic sequence analysis of Bacillus cereus and Bacillus thuringiensis isolates closely related to Bacillus anthracis.</title>
        <authorList>
            <person name="Han C.S."/>
            <person name="Xie G."/>
            <person name="Challacombe J.F."/>
            <person name="Altherr M.R."/>
            <person name="Bhotika S.S."/>
            <person name="Brown N."/>
            <person name="Bruce D."/>
            <person name="Campbell C.S."/>
            <person name="Campbell M.L."/>
            <person name="Chen J."/>
            <person name="Chertkov O."/>
            <person name="Cleland C."/>
            <person name="Dimitrijevic M."/>
            <person name="Doggett N.A."/>
            <person name="Fawcett J.J."/>
            <person name="Glavina T."/>
            <person name="Goodwin L.A."/>
            <person name="Green L.D."/>
            <person name="Hill K.K."/>
            <person name="Hitchcock P."/>
            <person name="Jackson P.J."/>
            <person name="Keim P."/>
            <person name="Kewalramani A.R."/>
            <person name="Longmire J."/>
            <person name="Lucas S."/>
            <person name="Malfatti S."/>
            <person name="McMurry K."/>
            <person name="Meincke L.J."/>
            <person name="Misra M."/>
            <person name="Moseman B.L."/>
            <person name="Mundt M."/>
            <person name="Munk A.C."/>
            <person name="Okinaka R.T."/>
            <person name="Parson-Quintana B."/>
            <person name="Reilly L.P."/>
            <person name="Richardson P."/>
            <person name="Robinson D.L."/>
            <person name="Rubin E."/>
            <person name="Saunders E."/>
            <person name="Tapia R."/>
            <person name="Tesmer J.G."/>
            <person name="Thayer N."/>
            <person name="Thompson L.S."/>
            <person name="Tice H."/>
            <person name="Ticknor L.O."/>
            <person name="Wills P.L."/>
            <person name="Brettin T.S."/>
            <person name="Gilna P."/>
        </authorList>
    </citation>
    <scope>NUCLEOTIDE SEQUENCE [LARGE SCALE GENOMIC DNA]</scope>
    <source>
        <strain evidence="1 2">97-27</strain>
    </source>
</reference>
<evidence type="ECO:0008006" key="3">
    <source>
        <dbReference type="Google" id="ProtNLM"/>
    </source>
</evidence>
<dbReference type="InterPro" id="IPR051768">
    <property type="entry name" value="Bact_secretion_toxin"/>
</dbReference>
<dbReference type="NCBIfam" id="TIGR03930">
    <property type="entry name" value="WXG100_ESAT6"/>
    <property type="match status" value="1"/>
</dbReference>
<organism evidence="1 2">
    <name type="scientific">Bacillus thuringiensis subsp. konkukian (strain 97-27)</name>
    <dbReference type="NCBI Taxonomy" id="281309"/>
    <lineage>
        <taxon>Bacteria</taxon>
        <taxon>Bacillati</taxon>
        <taxon>Bacillota</taxon>
        <taxon>Bacilli</taxon>
        <taxon>Bacillales</taxon>
        <taxon>Bacillaceae</taxon>
        <taxon>Bacillus</taxon>
        <taxon>Bacillus cereus group</taxon>
    </lineage>
</organism>
<dbReference type="PATRIC" id="fig|281309.8.peg.2202"/>
<dbReference type="EMBL" id="AE017355">
    <property type="protein sequence ID" value="AAT59808.1"/>
    <property type="molecule type" value="Genomic_DNA"/>
</dbReference>
<dbReference type="Gene3D" id="1.10.287.850">
    <property type="entry name" value="HP0062-like domain"/>
    <property type="match status" value="1"/>
</dbReference>
<dbReference type="PANTHER" id="PTHR34976:SF1">
    <property type="entry name" value="TOXIN BC_0920"/>
    <property type="match status" value="1"/>
</dbReference>
<dbReference type="KEGG" id="btk:BT9727_2097"/>
<name>Q6HJ52_BACHK</name>